<dbReference type="PANTHER" id="PTHR10826:SF14">
    <property type="entry name" value="MITOCHONDRIAL GLYCOPROTEIN FAMILY PROTEIN"/>
    <property type="match status" value="1"/>
</dbReference>
<evidence type="ECO:0000313" key="1">
    <source>
        <dbReference type="EMBL" id="KAL3366177.1"/>
    </source>
</evidence>
<accession>A0ABD2UE41</accession>
<keyword evidence="2" id="KW-1185">Reference proteome</keyword>
<dbReference type="AlphaFoldDB" id="A0ABD2UE41"/>
<dbReference type="Pfam" id="PF02330">
    <property type="entry name" value="MAM33"/>
    <property type="match status" value="1"/>
</dbReference>
<dbReference type="EMBL" id="JBJKTR010000006">
    <property type="protein sequence ID" value="KAL3366177.1"/>
    <property type="molecule type" value="Genomic_DNA"/>
</dbReference>
<reference evidence="1 2" key="1">
    <citation type="submission" date="2024-05" db="EMBL/GenBank/DDBJ databases">
        <title>De novo assembly of an allotetraploid wild potato.</title>
        <authorList>
            <person name="Hosaka A.J."/>
        </authorList>
    </citation>
    <scope>NUCLEOTIDE SEQUENCE [LARGE SCALE GENOMIC DNA]</scope>
    <source>
        <tissue evidence="1">Young leaves</tissue>
    </source>
</reference>
<evidence type="ECO:0008006" key="3">
    <source>
        <dbReference type="Google" id="ProtNLM"/>
    </source>
</evidence>
<sequence length="269" mass="31072">CKYLENMKFILLIPSKRPKPLKNPFKFSVRVLFMAAFLRASRRSLFSSCGILYSHGQQSSLHSSKHIFQFSRSHASQAIQKSPFESNILRILRNEIEYQLDYAPPHPPVTKFNTFMVEDRPGEQWVTLRRKFGEDEHIKIEATMIDGAITVPKANDENLAEDVRLHISVLVDIWKGEGSEFLEFVCSSWPNSLEIQKVYLLRSDSSRAQPYMGPNVKDLNGGFRDGLNEFLKARGVDDELSAFLHEFMMNKDRIEAIGWLRKIQSFIEN</sequence>
<dbReference type="SUPFAM" id="SSF54529">
    <property type="entry name" value="Mitochondrial glycoprotein MAM33-like"/>
    <property type="match status" value="1"/>
</dbReference>
<evidence type="ECO:0000313" key="2">
    <source>
        <dbReference type="Proteomes" id="UP001627284"/>
    </source>
</evidence>
<feature type="non-terminal residue" evidence="1">
    <location>
        <position position="1"/>
    </location>
</feature>
<dbReference type="Proteomes" id="UP001627284">
    <property type="component" value="Unassembled WGS sequence"/>
</dbReference>
<dbReference type="InterPro" id="IPR036561">
    <property type="entry name" value="MAM33_sf"/>
</dbReference>
<organism evidence="1 2">
    <name type="scientific">Solanum stoloniferum</name>
    <dbReference type="NCBI Taxonomy" id="62892"/>
    <lineage>
        <taxon>Eukaryota</taxon>
        <taxon>Viridiplantae</taxon>
        <taxon>Streptophyta</taxon>
        <taxon>Embryophyta</taxon>
        <taxon>Tracheophyta</taxon>
        <taxon>Spermatophyta</taxon>
        <taxon>Magnoliopsida</taxon>
        <taxon>eudicotyledons</taxon>
        <taxon>Gunneridae</taxon>
        <taxon>Pentapetalae</taxon>
        <taxon>asterids</taxon>
        <taxon>lamiids</taxon>
        <taxon>Solanales</taxon>
        <taxon>Solanaceae</taxon>
        <taxon>Solanoideae</taxon>
        <taxon>Solaneae</taxon>
        <taxon>Solanum</taxon>
    </lineage>
</organism>
<dbReference type="PANTHER" id="PTHR10826">
    <property type="entry name" value="COMPLEMENT COMPONENT 1"/>
    <property type="match status" value="1"/>
</dbReference>
<gene>
    <name evidence="1" type="ORF">AABB24_011035</name>
</gene>
<protein>
    <recommendedName>
        <fullName evidence="3">Mitochondrial glycoprotein family protein</fullName>
    </recommendedName>
</protein>
<dbReference type="InterPro" id="IPR003428">
    <property type="entry name" value="MAM33"/>
</dbReference>
<comment type="caution">
    <text evidence="1">The sequence shown here is derived from an EMBL/GenBank/DDBJ whole genome shotgun (WGS) entry which is preliminary data.</text>
</comment>
<dbReference type="FunFam" id="3.10.280.10:FF:000003">
    <property type="entry name" value="Mitochondrial glycoprotein"/>
    <property type="match status" value="1"/>
</dbReference>
<dbReference type="Gene3D" id="3.10.280.10">
    <property type="entry name" value="Mitochondrial glycoprotein"/>
    <property type="match status" value="1"/>
</dbReference>
<name>A0ABD2UE41_9SOLN</name>
<proteinExistence type="predicted"/>